<name>A0ABQ8I9R6_9ROSI</name>
<evidence type="ECO:0000313" key="3">
    <source>
        <dbReference type="Proteomes" id="UP000827721"/>
    </source>
</evidence>
<gene>
    <name evidence="2" type="ORF">JRO89_XS03G0106000</name>
</gene>
<reference evidence="2 3" key="1">
    <citation type="submission" date="2021-02" db="EMBL/GenBank/DDBJ databases">
        <title>Plant Genome Project.</title>
        <authorList>
            <person name="Zhang R.-G."/>
        </authorList>
    </citation>
    <scope>NUCLEOTIDE SEQUENCE [LARGE SCALE GENOMIC DNA]</scope>
    <source>
        <tissue evidence="2">Leaves</tissue>
    </source>
</reference>
<feature type="domain" description="Retrotransposon Copia-like N-terminal" evidence="1">
    <location>
        <begin position="36"/>
        <end position="64"/>
    </location>
</feature>
<comment type="caution">
    <text evidence="2">The sequence shown here is derived from an EMBL/GenBank/DDBJ whole genome shotgun (WGS) entry which is preliminary data.</text>
</comment>
<dbReference type="InterPro" id="IPR029472">
    <property type="entry name" value="Copia-like_N"/>
</dbReference>
<dbReference type="Proteomes" id="UP000827721">
    <property type="component" value="Unassembled WGS sequence"/>
</dbReference>
<evidence type="ECO:0000259" key="1">
    <source>
        <dbReference type="Pfam" id="PF14244"/>
    </source>
</evidence>
<sequence>MADNDVVLTDDVEKDLESNNMKETNNINSGDPLFLHNSDHPGMALVTTPLTRKNFLTWSRAVSLIQQELFKMMKGKSPSANMVNFAHLDEYVGKTLTPEFHYVLSTVNMLGSDT</sequence>
<proteinExistence type="predicted"/>
<keyword evidence="3" id="KW-1185">Reference proteome</keyword>
<dbReference type="EMBL" id="JAFEMO010000003">
    <property type="protein sequence ID" value="KAH7573278.1"/>
    <property type="molecule type" value="Genomic_DNA"/>
</dbReference>
<protein>
    <recommendedName>
        <fullName evidence="1">Retrotransposon Copia-like N-terminal domain-containing protein</fullName>
    </recommendedName>
</protein>
<organism evidence="2 3">
    <name type="scientific">Xanthoceras sorbifolium</name>
    <dbReference type="NCBI Taxonomy" id="99658"/>
    <lineage>
        <taxon>Eukaryota</taxon>
        <taxon>Viridiplantae</taxon>
        <taxon>Streptophyta</taxon>
        <taxon>Embryophyta</taxon>
        <taxon>Tracheophyta</taxon>
        <taxon>Spermatophyta</taxon>
        <taxon>Magnoliopsida</taxon>
        <taxon>eudicotyledons</taxon>
        <taxon>Gunneridae</taxon>
        <taxon>Pentapetalae</taxon>
        <taxon>rosids</taxon>
        <taxon>malvids</taxon>
        <taxon>Sapindales</taxon>
        <taxon>Sapindaceae</taxon>
        <taxon>Xanthoceroideae</taxon>
        <taxon>Xanthoceras</taxon>
    </lineage>
</organism>
<evidence type="ECO:0000313" key="2">
    <source>
        <dbReference type="EMBL" id="KAH7573278.1"/>
    </source>
</evidence>
<accession>A0ABQ8I9R6</accession>
<dbReference type="Pfam" id="PF14244">
    <property type="entry name" value="Retrotran_gag_3"/>
    <property type="match status" value="1"/>
</dbReference>